<dbReference type="VEuPathDB" id="FungiDB:NECHADRAFT_52510"/>
<dbReference type="SUPFAM" id="SSF103473">
    <property type="entry name" value="MFS general substrate transporter"/>
    <property type="match status" value="1"/>
</dbReference>
<evidence type="ECO:0000313" key="8">
    <source>
        <dbReference type="EMBL" id="EEU36277.1"/>
    </source>
</evidence>
<dbReference type="Proteomes" id="UP000005206">
    <property type="component" value="Chromosome 11"/>
</dbReference>
<dbReference type="HOGENOM" id="CLU_001265_30_0_1"/>
<accession>C7ZHU5</accession>
<feature type="transmembrane region" description="Helical" evidence="6">
    <location>
        <begin position="43"/>
        <end position="60"/>
    </location>
</feature>
<dbReference type="KEGG" id="nhe:NECHADRAFT_52510"/>
<name>C7ZHU5_FUSV7</name>
<dbReference type="PROSITE" id="PS50850">
    <property type="entry name" value="MFS"/>
    <property type="match status" value="1"/>
</dbReference>
<evidence type="ECO:0000256" key="3">
    <source>
        <dbReference type="ARBA" id="ARBA00022692"/>
    </source>
</evidence>
<evidence type="ECO:0000256" key="6">
    <source>
        <dbReference type="SAM" id="Phobius"/>
    </source>
</evidence>
<dbReference type="GO" id="GO:0016020">
    <property type="term" value="C:membrane"/>
    <property type="evidence" value="ECO:0007669"/>
    <property type="project" value="UniProtKB-SubCell"/>
</dbReference>
<evidence type="ECO:0000259" key="7">
    <source>
        <dbReference type="PROSITE" id="PS50850"/>
    </source>
</evidence>
<reference evidence="8 9" key="1">
    <citation type="journal article" date="2009" name="PLoS Genet.">
        <title>The genome of Nectria haematococca: contribution of supernumerary chromosomes to gene expansion.</title>
        <authorList>
            <person name="Coleman J.J."/>
            <person name="Rounsley S.D."/>
            <person name="Rodriguez-Carres M."/>
            <person name="Kuo A."/>
            <person name="Wasmann C.C."/>
            <person name="Grimwood J."/>
            <person name="Schmutz J."/>
            <person name="Taga M."/>
            <person name="White G.J."/>
            <person name="Zhou S."/>
            <person name="Schwartz D.C."/>
            <person name="Freitag M."/>
            <person name="Ma L.J."/>
            <person name="Danchin E.G."/>
            <person name="Henrissat B."/>
            <person name="Coutinho P.M."/>
            <person name="Nelson D.R."/>
            <person name="Straney D."/>
            <person name="Napoli C.A."/>
            <person name="Barker B.M."/>
            <person name="Gribskov M."/>
            <person name="Rep M."/>
            <person name="Kroken S."/>
            <person name="Molnar I."/>
            <person name="Rensing C."/>
            <person name="Kennell J.C."/>
            <person name="Zamora J."/>
            <person name="Farman M.L."/>
            <person name="Selker E.U."/>
            <person name="Salamov A."/>
            <person name="Shapiro H."/>
            <person name="Pangilinan J."/>
            <person name="Lindquist E."/>
            <person name="Lamers C."/>
            <person name="Grigoriev I.V."/>
            <person name="Geiser D.M."/>
            <person name="Covert S.F."/>
            <person name="Temporini E."/>
            <person name="Vanetten H.D."/>
        </authorList>
    </citation>
    <scope>NUCLEOTIDE SEQUENCE [LARGE SCALE GENOMIC DNA]</scope>
    <source>
        <strain evidence="9">ATCC MYA-4622 / CBS 123669 / FGSC 9596 / NRRL 45880 / 77-13-4</strain>
    </source>
</reference>
<dbReference type="GeneID" id="9674352"/>
<evidence type="ECO:0000256" key="1">
    <source>
        <dbReference type="ARBA" id="ARBA00004141"/>
    </source>
</evidence>
<dbReference type="eggNOG" id="KOG0254">
    <property type="taxonomic scope" value="Eukaryota"/>
</dbReference>
<organism evidence="8 9">
    <name type="scientific">Fusarium vanettenii (strain ATCC MYA-4622 / CBS 123669 / FGSC 9596 / NRRL 45880 / 77-13-4)</name>
    <name type="common">Fusarium solani subsp. pisi</name>
    <dbReference type="NCBI Taxonomy" id="660122"/>
    <lineage>
        <taxon>Eukaryota</taxon>
        <taxon>Fungi</taxon>
        <taxon>Dikarya</taxon>
        <taxon>Ascomycota</taxon>
        <taxon>Pezizomycotina</taxon>
        <taxon>Sordariomycetes</taxon>
        <taxon>Hypocreomycetidae</taxon>
        <taxon>Hypocreales</taxon>
        <taxon>Nectriaceae</taxon>
        <taxon>Fusarium</taxon>
        <taxon>Fusarium solani species complex</taxon>
        <taxon>Fusarium vanettenii</taxon>
    </lineage>
</organism>
<feature type="transmembrane region" description="Helical" evidence="6">
    <location>
        <begin position="12"/>
        <end position="31"/>
    </location>
</feature>
<comment type="similarity">
    <text evidence="2">Belongs to the major facilitator superfamily. Sugar transporter (TC 2.A.1.1) family.</text>
</comment>
<dbReference type="RefSeq" id="XP_003041990.1">
    <property type="nucleotide sequence ID" value="XM_003041944.1"/>
</dbReference>
<dbReference type="InterPro" id="IPR036259">
    <property type="entry name" value="MFS_trans_sf"/>
</dbReference>
<dbReference type="InterPro" id="IPR050360">
    <property type="entry name" value="MFS_Sugar_Transporters"/>
</dbReference>
<comment type="subcellular location">
    <subcellularLocation>
        <location evidence="1">Membrane</location>
        <topology evidence="1">Multi-pass membrane protein</topology>
    </subcellularLocation>
</comment>
<dbReference type="OrthoDB" id="6133115at2759"/>
<dbReference type="InterPro" id="IPR005828">
    <property type="entry name" value="MFS_sugar_transport-like"/>
</dbReference>
<dbReference type="InterPro" id="IPR020846">
    <property type="entry name" value="MFS_dom"/>
</dbReference>
<dbReference type="PANTHER" id="PTHR48022">
    <property type="entry name" value="PLASTIDIC GLUCOSE TRANSPORTER 4"/>
    <property type="match status" value="1"/>
</dbReference>
<dbReference type="OMA" id="NTHNERP"/>
<gene>
    <name evidence="8" type="ORF">NECHADRAFT_52510</name>
</gene>
<evidence type="ECO:0000256" key="5">
    <source>
        <dbReference type="ARBA" id="ARBA00023136"/>
    </source>
</evidence>
<evidence type="ECO:0000313" key="9">
    <source>
        <dbReference type="Proteomes" id="UP000005206"/>
    </source>
</evidence>
<evidence type="ECO:0000256" key="2">
    <source>
        <dbReference type="ARBA" id="ARBA00010992"/>
    </source>
</evidence>
<dbReference type="PANTHER" id="PTHR48022:SF24">
    <property type="entry name" value="HEXOSE TRANSPORTER PROTEIN (AFU_ORTHOLOGUE AFUA_8G04480)"/>
    <property type="match status" value="1"/>
</dbReference>
<proteinExistence type="inferred from homology"/>
<feature type="domain" description="Major facilitator superfamily (MFS) profile" evidence="7">
    <location>
        <begin position="1"/>
        <end position="137"/>
    </location>
</feature>
<feature type="non-terminal residue" evidence="8">
    <location>
        <position position="1"/>
    </location>
</feature>
<dbReference type="EMBL" id="GG698929">
    <property type="protein sequence ID" value="EEU36277.1"/>
    <property type="molecule type" value="Genomic_DNA"/>
</dbReference>
<keyword evidence="9" id="KW-1185">Reference proteome</keyword>
<keyword evidence="4 6" id="KW-1133">Transmembrane helix</keyword>
<keyword evidence="3 6" id="KW-0812">Transmembrane</keyword>
<dbReference type="Pfam" id="PF00083">
    <property type="entry name" value="Sugar_tr"/>
    <property type="match status" value="1"/>
</dbReference>
<keyword evidence="5 6" id="KW-0472">Membrane</keyword>
<dbReference type="AlphaFoldDB" id="C7ZHU5"/>
<sequence>GAIGILRFGRRTILLAGFAGMASAYLIWTVLSSINQQRNFEDGSLGIGVVAMIFVFQLFYNLSIGPVLPTYILETMPYTLRAKGYTIEQIFTYGTGLFNGFANPVAMEALEWKYYIVWIVMLCVWLVLVYFLFPETAGRTLEEVSQIFDGDHVNVTATAHMNAKAGPSEDVIETV</sequence>
<evidence type="ECO:0000256" key="4">
    <source>
        <dbReference type="ARBA" id="ARBA00022989"/>
    </source>
</evidence>
<dbReference type="GO" id="GO:0005351">
    <property type="term" value="F:carbohydrate:proton symporter activity"/>
    <property type="evidence" value="ECO:0007669"/>
    <property type="project" value="TreeGrafter"/>
</dbReference>
<protein>
    <recommendedName>
        <fullName evidence="7">Major facilitator superfamily (MFS) profile domain-containing protein</fullName>
    </recommendedName>
</protein>
<dbReference type="InParanoid" id="C7ZHU5"/>
<feature type="transmembrane region" description="Helical" evidence="6">
    <location>
        <begin position="114"/>
        <end position="133"/>
    </location>
</feature>
<dbReference type="Gene3D" id="1.20.1250.20">
    <property type="entry name" value="MFS general substrate transporter like domains"/>
    <property type="match status" value="1"/>
</dbReference>